<name>A0ABU3D1Q0_9FLAO</name>
<evidence type="ECO:0000313" key="2">
    <source>
        <dbReference type="Proteomes" id="UP001248819"/>
    </source>
</evidence>
<sequence>MYKTFQDIKNRKNSRTLFLDDLSASLLIEMDKREE</sequence>
<evidence type="ECO:0000313" key="1">
    <source>
        <dbReference type="EMBL" id="MDT0652030.1"/>
    </source>
</evidence>
<comment type="caution">
    <text evidence="1">The sequence shown here is derived from an EMBL/GenBank/DDBJ whole genome shotgun (WGS) entry which is preliminary data.</text>
</comment>
<dbReference type="RefSeq" id="WP_311486089.1">
    <property type="nucleotide sequence ID" value="NZ_JAVRHP010000351.1"/>
</dbReference>
<keyword evidence="2" id="KW-1185">Reference proteome</keyword>
<proteinExistence type="predicted"/>
<dbReference type="Proteomes" id="UP001248819">
    <property type="component" value="Unassembled WGS sequence"/>
</dbReference>
<accession>A0ABU3D1Q0</accession>
<gene>
    <name evidence="1" type="ORF">RM529_17965</name>
</gene>
<reference evidence="1 2" key="1">
    <citation type="submission" date="2023-09" db="EMBL/GenBank/DDBJ databases">
        <authorList>
            <person name="Rey-Velasco X."/>
        </authorList>
    </citation>
    <scope>NUCLEOTIDE SEQUENCE [LARGE SCALE GENOMIC DNA]</scope>
    <source>
        <strain evidence="1 2">F297</strain>
    </source>
</reference>
<dbReference type="Pfam" id="PF09357">
    <property type="entry name" value="RteC"/>
    <property type="match status" value="1"/>
</dbReference>
<dbReference type="InterPro" id="IPR018534">
    <property type="entry name" value="Tet_reg_excision_RteC"/>
</dbReference>
<organism evidence="1 2">
    <name type="scientific">Autumnicola edwardsiae</name>
    <dbReference type="NCBI Taxonomy" id="3075594"/>
    <lineage>
        <taxon>Bacteria</taxon>
        <taxon>Pseudomonadati</taxon>
        <taxon>Bacteroidota</taxon>
        <taxon>Flavobacteriia</taxon>
        <taxon>Flavobacteriales</taxon>
        <taxon>Flavobacteriaceae</taxon>
        <taxon>Autumnicola</taxon>
    </lineage>
</organism>
<dbReference type="EMBL" id="JAVRHP010000351">
    <property type="protein sequence ID" value="MDT0652030.1"/>
    <property type="molecule type" value="Genomic_DNA"/>
</dbReference>
<protein>
    <submittedName>
        <fullName evidence="1">RteC domain-containing protein</fullName>
    </submittedName>
</protein>